<dbReference type="AlphaFoldDB" id="A0AAW9HMV1"/>
<name>A0AAW9HMV1_9ACTO</name>
<protein>
    <submittedName>
        <fullName evidence="1">Uncharacterized protein</fullName>
    </submittedName>
</protein>
<reference evidence="1" key="1">
    <citation type="submission" date="2023-10" db="EMBL/GenBank/DDBJ databases">
        <title>Whole Genome based description of the genera Actinobaculum and Actinotignum reveals a complex phylogenetic relationship within the species included in the genus Actinotignum.</title>
        <authorList>
            <person name="Jensen C.S."/>
            <person name="Dargis R."/>
            <person name="Kemp M."/>
            <person name="Christensen J.J."/>
        </authorList>
    </citation>
    <scope>NUCLEOTIDE SEQUENCE</scope>
    <source>
        <strain evidence="1">Actinobaculum_suis_CCUG19206T</strain>
    </source>
</reference>
<comment type="caution">
    <text evidence="1">The sequence shown here is derived from an EMBL/GenBank/DDBJ whole genome shotgun (WGS) entry which is preliminary data.</text>
</comment>
<sequence length="231" mass="25200">MKLSARRVDWALVIVDDVLGLHPLARMFIHEDTRALHIGAIGRKTTNIGSRCGVDEGAREEAVSLTKNRHQVAGLFIPVGLNPQTVGFAIQRGTGELVLGSRSVLKTLPKIKSVGTRTGLTAVHLGDLVGGTRHVNRRGHALRKELHIHRSSFRDRAQTIRHGGGCTGIYFPGTARESMRRIGHIRLAVDITIFNGVGLNGARHGIRLRPFGLNNLTGGRCLCSIRVEKSR</sequence>
<evidence type="ECO:0000313" key="1">
    <source>
        <dbReference type="EMBL" id="MDY5154052.1"/>
    </source>
</evidence>
<gene>
    <name evidence="1" type="ORF">R6G71_08385</name>
</gene>
<proteinExistence type="predicted"/>
<dbReference type="EMBL" id="JAWNFU010000006">
    <property type="protein sequence ID" value="MDY5154052.1"/>
    <property type="molecule type" value="Genomic_DNA"/>
</dbReference>
<organism evidence="1 2">
    <name type="scientific">Actinobaculum suis</name>
    <dbReference type="NCBI Taxonomy" id="1657"/>
    <lineage>
        <taxon>Bacteria</taxon>
        <taxon>Bacillati</taxon>
        <taxon>Actinomycetota</taxon>
        <taxon>Actinomycetes</taxon>
        <taxon>Actinomycetales</taxon>
        <taxon>Actinomycetaceae</taxon>
        <taxon>Actinobaculum</taxon>
    </lineage>
</organism>
<evidence type="ECO:0000313" key="2">
    <source>
        <dbReference type="Proteomes" id="UP001273799"/>
    </source>
</evidence>
<dbReference type="Proteomes" id="UP001273799">
    <property type="component" value="Unassembled WGS sequence"/>
</dbReference>
<accession>A0AAW9HMV1</accession>
<dbReference type="RefSeq" id="WP_176764500.1">
    <property type="nucleotide sequence ID" value="NZ_FNAU01000011.1"/>
</dbReference>